<keyword evidence="4" id="KW-1185">Reference proteome</keyword>
<protein>
    <recommendedName>
        <fullName evidence="5">Trp biosynthesis-associated membrane protein</fullName>
    </recommendedName>
</protein>
<feature type="transmembrane region" description="Helical" evidence="2">
    <location>
        <begin position="139"/>
        <end position="162"/>
    </location>
</feature>
<proteinExistence type="predicted"/>
<comment type="caution">
    <text evidence="3">The sequence shown here is derived from an EMBL/GenBank/DDBJ whole genome shotgun (WGS) entry which is preliminary data.</text>
</comment>
<sequence>MTPDPTRSRPAARWRGPRVVVPAALLAAGIAVVAGRRPWLTGLVDDATLGRTSVGATGSQAVPGLVALALVIAAAALAAATSGPVLRRLTLVLGSAAALGLALLGVRAVAEADVILGALAATASGRTGTIPVTGVTTAFWPYAVAASAALSALASLAGLTGAGSWRGLSQRYDAPGEAAGGRGQRVSTAWDDLERGVDPTADPGAPGR</sequence>
<dbReference type="EMBL" id="BAAAPN010000045">
    <property type="protein sequence ID" value="GAA1759823.1"/>
    <property type="molecule type" value="Genomic_DNA"/>
</dbReference>
<feature type="transmembrane region" description="Helical" evidence="2">
    <location>
        <begin position="59"/>
        <end position="79"/>
    </location>
</feature>
<evidence type="ECO:0000256" key="2">
    <source>
        <dbReference type="SAM" id="Phobius"/>
    </source>
</evidence>
<evidence type="ECO:0000256" key="1">
    <source>
        <dbReference type="SAM" id="MobiDB-lite"/>
    </source>
</evidence>
<evidence type="ECO:0008006" key="5">
    <source>
        <dbReference type="Google" id="ProtNLM"/>
    </source>
</evidence>
<accession>A0ABN2KM38</accession>
<keyword evidence="2" id="KW-1133">Transmembrane helix</keyword>
<dbReference type="Pfam" id="PF09534">
    <property type="entry name" value="Trp_oprn_chp"/>
    <property type="match status" value="1"/>
</dbReference>
<evidence type="ECO:0000313" key="3">
    <source>
        <dbReference type="EMBL" id="GAA1759823.1"/>
    </source>
</evidence>
<name>A0ABN2KM38_9MICO</name>
<dbReference type="RefSeq" id="WP_344065306.1">
    <property type="nucleotide sequence ID" value="NZ_BAAAPN010000045.1"/>
</dbReference>
<reference evidence="3 4" key="1">
    <citation type="journal article" date="2019" name="Int. J. Syst. Evol. Microbiol.">
        <title>The Global Catalogue of Microorganisms (GCM) 10K type strain sequencing project: providing services to taxonomists for standard genome sequencing and annotation.</title>
        <authorList>
            <consortium name="The Broad Institute Genomics Platform"/>
            <consortium name="The Broad Institute Genome Sequencing Center for Infectious Disease"/>
            <person name="Wu L."/>
            <person name="Ma J."/>
        </authorList>
    </citation>
    <scope>NUCLEOTIDE SEQUENCE [LARGE SCALE GENOMIC DNA]</scope>
    <source>
        <strain evidence="3 4">JCM 15591</strain>
    </source>
</reference>
<keyword evidence="2" id="KW-0812">Transmembrane</keyword>
<dbReference type="Proteomes" id="UP001501475">
    <property type="component" value="Unassembled WGS sequence"/>
</dbReference>
<gene>
    <name evidence="3" type="ORF">GCM10009810_19060</name>
</gene>
<keyword evidence="2" id="KW-0472">Membrane</keyword>
<feature type="region of interest" description="Disordered" evidence="1">
    <location>
        <begin position="174"/>
        <end position="208"/>
    </location>
</feature>
<organism evidence="3 4">
    <name type="scientific">Nostocoides vanveenii</name>
    <dbReference type="NCBI Taxonomy" id="330835"/>
    <lineage>
        <taxon>Bacteria</taxon>
        <taxon>Bacillati</taxon>
        <taxon>Actinomycetota</taxon>
        <taxon>Actinomycetes</taxon>
        <taxon>Micrococcales</taxon>
        <taxon>Intrasporangiaceae</taxon>
        <taxon>Nostocoides</taxon>
    </lineage>
</organism>
<evidence type="ECO:0000313" key="4">
    <source>
        <dbReference type="Proteomes" id="UP001501475"/>
    </source>
</evidence>
<dbReference type="InterPro" id="IPR019051">
    <property type="entry name" value="Trp_biosyn_TM_oprn/chp"/>
</dbReference>
<feature type="transmembrane region" description="Helical" evidence="2">
    <location>
        <begin position="91"/>
        <end position="110"/>
    </location>
</feature>